<evidence type="ECO:0000256" key="13">
    <source>
        <dbReference type="SAM" id="MobiDB-lite"/>
    </source>
</evidence>
<evidence type="ECO:0000256" key="3">
    <source>
        <dbReference type="ARBA" id="ARBA00022630"/>
    </source>
</evidence>
<dbReference type="InterPro" id="IPR016156">
    <property type="entry name" value="FAD/NAD-linked_Rdtase_dimer_sf"/>
</dbReference>
<protein>
    <recommendedName>
        <fullName evidence="2">thioredoxin-disulfide reductase (NADPH)</fullName>
        <ecNumber evidence="2">1.8.1.9</ecNumber>
    </recommendedName>
</protein>
<dbReference type="GO" id="GO:0006749">
    <property type="term" value="P:glutathione metabolic process"/>
    <property type="evidence" value="ECO:0007669"/>
    <property type="project" value="TreeGrafter"/>
</dbReference>
<evidence type="ECO:0000256" key="9">
    <source>
        <dbReference type="PIRSR" id="PIRSR000350-2"/>
    </source>
</evidence>
<evidence type="ECO:0000259" key="14">
    <source>
        <dbReference type="Pfam" id="PF02852"/>
    </source>
</evidence>
<dbReference type="OMA" id="IIEGCEP"/>
<evidence type="ECO:0000313" key="17">
    <source>
        <dbReference type="Proteomes" id="UP000444721"/>
    </source>
</evidence>
<dbReference type="InterPro" id="IPR004099">
    <property type="entry name" value="Pyr_nucl-diS_OxRdtase_dimer"/>
</dbReference>
<feature type="binding site" evidence="10">
    <location>
        <position position="352"/>
    </location>
    <ligand>
        <name>FAD</name>
        <dbReference type="ChEBI" id="CHEBI:57692"/>
    </ligand>
</feature>
<dbReference type="GO" id="GO:0004791">
    <property type="term" value="F:thioredoxin-disulfide reductase (NADPH) activity"/>
    <property type="evidence" value="ECO:0007669"/>
    <property type="project" value="UniProtKB-EC"/>
</dbReference>
<feature type="region of interest" description="Disordered" evidence="13">
    <location>
        <begin position="1"/>
        <end position="20"/>
    </location>
</feature>
<dbReference type="InterPro" id="IPR006338">
    <property type="entry name" value="Thioredoxin/glutathione_Rdtase"/>
</dbReference>
<feature type="domain" description="Pyridine nucleotide-disulphide oxidoreductase dimerisation" evidence="14">
    <location>
        <begin position="388"/>
        <end position="497"/>
    </location>
</feature>
<evidence type="ECO:0000256" key="12">
    <source>
        <dbReference type="RuleBase" id="RU003691"/>
    </source>
</evidence>
<dbReference type="AlphaFoldDB" id="A0A6A5BMT6"/>
<dbReference type="EC" id="1.8.1.9" evidence="2"/>
<dbReference type="InterPro" id="IPR046952">
    <property type="entry name" value="GSHR/TRXR-like"/>
</dbReference>
<evidence type="ECO:0000256" key="4">
    <source>
        <dbReference type="ARBA" id="ARBA00022827"/>
    </source>
</evidence>
<dbReference type="RefSeq" id="XP_044560171.1">
    <property type="nucleotide sequence ID" value="XM_044708978.1"/>
</dbReference>
<dbReference type="VEuPathDB" id="AmoebaDB:NfTy_066360"/>
<dbReference type="PANTHER" id="PTHR42737">
    <property type="entry name" value="GLUTATHIONE REDUCTASE"/>
    <property type="match status" value="1"/>
</dbReference>
<dbReference type="Gene3D" id="3.30.390.30">
    <property type="match status" value="1"/>
</dbReference>
<dbReference type="GO" id="GO:0050660">
    <property type="term" value="F:flavin adenine dinucleotide binding"/>
    <property type="evidence" value="ECO:0007669"/>
    <property type="project" value="InterPro"/>
</dbReference>
<dbReference type="NCBIfam" id="TIGR01438">
    <property type="entry name" value="TGR"/>
    <property type="match status" value="1"/>
</dbReference>
<evidence type="ECO:0000256" key="11">
    <source>
        <dbReference type="PIRSR" id="PIRSR000350-4"/>
    </source>
</evidence>
<dbReference type="GO" id="GO:0005739">
    <property type="term" value="C:mitochondrion"/>
    <property type="evidence" value="ECO:0007669"/>
    <property type="project" value="TreeGrafter"/>
</dbReference>
<dbReference type="Gene3D" id="3.50.50.60">
    <property type="entry name" value="FAD/NAD(P)-binding domain"/>
    <property type="match status" value="2"/>
</dbReference>
<evidence type="ECO:0000256" key="1">
    <source>
        <dbReference type="ARBA" id="ARBA00007532"/>
    </source>
</evidence>
<name>A0A6A5BMT6_NAEFO</name>
<keyword evidence="10" id="KW-0520">NAD</keyword>
<dbReference type="PRINTS" id="PR00411">
    <property type="entry name" value="PNDRDTASEI"/>
</dbReference>
<keyword evidence="6 12" id="KW-0560">Oxidoreductase</keyword>
<dbReference type="EMBL" id="VFQX01000044">
    <property type="protein sequence ID" value="KAF0975458.1"/>
    <property type="molecule type" value="Genomic_DNA"/>
</dbReference>
<dbReference type="InterPro" id="IPR036188">
    <property type="entry name" value="FAD/NAD-bd_sf"/>
</dbReference>
<feature type="binding site" evidence="10">
    <location>
        <position position="82"/>
    </location>
    <ligand>
        <name>FAD</name>
        <dbReference type="ChEBI" id="CHEBI:57692"/>
    </ligand>
</feature>
<dbReference type="GeneID" id="68112670"/>
<organism evidence="16 17">
    <name type="scientific">Naegleria fowleri</name>
    <name type="common">Brain eating amoeba</name>
    <dbReference type="NCBI Taxonomy" id="5763"/>
    <lineage>
        <taxon>Eukaryota</taxon>
        <taxon>Discoba</taxon>
        <taxon>Heterolobosea</taxon>
        <taxon>Tetramitia</taxon>
        <taxon>Eutetramitia</taxon>
        <taxon>Vahlkampfiidae</taxon>
        <taxon>Naegleria</taxon>
    </lineage>
</organism>
<dbReference type="Pfam" id="PF07992">
    <property type="entry name" value="Pyr_redox_2"/>
    <property type="match status" value="1"/>
</dbReference>
<accession>A0A6A5BMT6</accession>
<evidence type="ECO:0000256" key="8">
    <source>
        <dbReference type="ARBA" id="ARBA00023284"/>
    </source>
</evidence>
<dbReference type="VEuPathDB" id="AmoebaDB:FDP41_005452"/>
<feature type="disulfide bond" description="Redox-active" evidence="11">
    <location>
        <begin position="73"/>
        <end position="78"/>
    </location>
</feature>
<dbReference type="OrthoDB" id="5956163at2759"/>
<keyword evidence="17" id="KW-1185">Reference proteome</keyword>
<dbReference type="SUPFAM" id="SSF51905">
    <property type="entry name" value="FAD/NAD(P)-binding domain"/>
    <property type="match status" value="1"/>
</dbReference>
<keyword evidence="7" id="KW-1015">Disulfide bond</keyword>
<comment type="cofactor">
    <cofactor evidence="10">
        <name>FAD</name>
        <dbReference type="ChEBI" id="CHEBI:57692"/>
    </cofactor>
    <text evidence="10">Binds 1 FAD per subunit.</text>
</comment>
<feature type="binding site" evidence="10">
    <location>
        <position position="311"/>
    </location>
    <ligand>
        <name>NAD(+)</name>
        <dbReference type="ChEBI" id="CHEBI:57540"/>
    </ligand>
</feature>
<sequence length="508" mass="55358">MTDTASNHQDGGIIDTQEPEMDHGYDYDLIVIGGGSGGIACAKAAQQLGAKVAVFDFIKPSPQGTTWGLGGTCVNVGCIPKKLMHTAALIGDRIEDSAAFGWKLPATGHGVERKPLHSWETLVEKVQEHVHGLNFKYRTDLRKRGIAYHNMYATFVDAHTVVGKKNDSDPGKTFTARRFVIAVGGRPSYPDIPGAKEYCISSDDIFSMQKEPGKTLVVGASYVALECGGFLHGIGYDTSIMVRSVPLRGFDRECADKIANTMSDHGVKFYQPCVPLSVTKLESGRLAVEYINVETKEKNTEEYDTVLFATGRYALTKALNLERVGVKVDNVGKILVNKYEQSSVPHIYAIGDVISGGLELTPVAIMAGKLLAQRLFNSSKKAMDYEKVPTTVFTPVEYGCCGLTEEEAVKRYGDNLVIYKKSYYVLEHEPPAREVKAFAKLICNSLDNERILGFHYVGPNAGEVTQGFAVAIKMGATKEDFDETVGIHPTCAETIVKLELGVTEDTGC</sequence>
<dbReference type="InterPro" id="IPR012999">
    <property type="entry name" value="Pyr_OxRdtase_I_AS"/>
</dbReference>
<keyword evidence="10" id="KW-0547">Nucleotide-binding</keyword>
<feature type="active site" description="Proton acceptor" evidence="9">
    <location>
        <position position="488"/>
    </location>
</feature>
<dbReference type="GO" id="GO:0004362">
    <property type="term" value="F:glutathione-disulfide reductase (NADPH) activity"/>
    <property type="evidence" value="ECO:0007669"/>
    <property type="project" value="TreeGrafter"/>
</dbReference>
<evidence type="ECO:0000256" key="10">
    <source>
        <dbReference type="PIRSR" id="PIRSR000350-3"/>
    </source>
</evidence>
<dbReference type="Pfam" id="PF02852">
    <property type="entry name" value="Pyr_redox_dim"/>
    <property type="match status" value="1"/>
</dbReference>
<dbReference type="InterPro" id="IPR023753">
    <property type="entry name" value="FAD/NAD-binding_dom"/>
</dbReference>
<dbReference type="InterPro" id="IPR001100">
    <property type="entry name" value="Pyr_nuc-diS_OxRdtase"/>
</dbReference>
<evidence type="ECO:0000256" key="7">
    <source>
        <dbReference type="ARBA" id="ARBA00023157"/>
    </source>
</evidence>
<evidence type="ECO:0000256" key="6">
    <source>
        <dbReference type="ARBA" id="ARBA00023002"/>
    </source>
</evidence>
<dbReference type="PROSITE" id="PS00076">
    <property type="entry name" value="PYRIDINE_REDOX_1"/>
    <property type="match status" value="1"/>
</dbReference>
<feature type="domain" description="FAD/NAD(P)-binding" evidence="15">
    <location>
        <begin position="27"/>
        <end position="368"/>
    </location>
</feature>
<keyword evidence="3 12" id="KW-0285">Flavoprotein</keyword>
<dbReference type="SUPFAM" id="SSF55424">
    <property type="entry name" value="FAD/NAD-linked reductases, dimerisation (C-terminal) domain"/>
    <property type="match status" value="1"/>
</dbReference>
<dbReference type="GO" id="GO:0034599">
    <property type="term" value="P:cellular response to oxidative stress"/>
    <property type="evidence" value="ECO:0007669"/>
    <property type="project" value="TreeGrafter"/>
</dbReference>
<evidence type="ECO:0000256" key="2">
    <source>
        <dbReference type="ARBA" id="ARBA00012610"/>
    </source>
</evidence>
<dbReference type="GO" id="GO:0005829">
    <property type="term" value="C:cytosol"/>
    <property type="evidence" value="ECO:0007669"/>
    <property type="project" value="TreeGrafter"/>
</dbReference>
<comment type="caution">
    <text evidence="16">The sequence shown here is derived from an EMBL/GenBank/DDBJ whole genome shotgun (WGS) entry which is preliminary data.</text>
</comment>
<keyword evidence="8 12" id="KW-0676">Redox-active center</keyword>
<feature type="binding site" evidence="10">
    <location>
        <begin position="219"/>
        <end position="226"/>
    </location>
    <ligand>
        <name>NAD(+)</name>
        <dbReference type="ChEBI" id="CHEBI:57540"/>
    </ligand>
</feature>
<evidence type="ECO:0000259" key="15">
    <source>
        <dbReference type="Pfam" id="PF07992"/>
    </source>
</evidence>
<evidence type="ECO:0000313" key="16">
    <source>
        <dbReference type="EMBL" id="KAF0975458.1"/>
    </source>
</evidence>
<evidence type="ECO:0000256" key="5">
    <source>
        <dbReference type="ARBA" id="ARBA00022857"/>
    </source>
</evidence>
<dbReference type="Proteomes" id="UP000444721">
    <property type="component" value="Unassembled WGS sequence"/>
</dbReference>
<gene>
    <name evidence="16" type="ORF">FDP41_005452</name>
</gene>
<dbReference type="VEuPathDB" id="AmoebaDB:NF0014440"/>
<dbReference type="GO" id="GO:0045454">
    <property type="term" value="P:cell redox homeostasis"/>
    <property type="evidence" value="ECO:0007669"/>
    <property type="project" value="InterPro"/>
</dbReference>
<dbReference type="FunFam" id="3.50.50.60:FF:000190">
    <property type="entry name" value="Thioredoxin reductase"/>
    <property type="match status" value="1"/>
</dbReference>
<reference evidence="16 17" key="1">
    <citation type="journal article" date="2019" name="Sci. Rep.">
        <title>Nanopore sequencing improves the draft genome of the human pathogenic amoeba Naegleria fowleri.</title>
        <authorList>
            <person name="Liechti N."/>
            <person name="Schurch N."/>
            <person name="Bruggmann R."/>
            <person name="Wittwer M."/>
        </authorList>
    </citation>
    <scope>NUCLEOTIDE SEQUENCE [LARGE SCALE GENOMIC DNA]</scope>
    <source>
        <strain evidence="16 17">ATCC 30894</strain>
    </source>
</reference>
<dbReference type="PIRSF" id="PIRSF000350">
    <property type="entry name" value="Mercury_reductase_MerA"/>
    <property type="match status" value="1"/>
</dbReference>
<dbReference type="PANTHER" id="PTHR42737:SF2">
    <property type="entry name" value="GLUTATHIONE REDUCTASE"/>
    <property type="match status" value="1"/>
</dbReference>
<proteinExistence type="inferred from homology"/>
<keyword evidence="4 10" id="KW-0274">FAD</keyword>
<comment type="similarity">
    <text evidence="1 12">Belongs to the class-I pyridine nucleotide-disulfide oxidoreductase family.</text>
</comment>
<dbReference type="PRINTS" id="PR00368">
    <property type="entry name" value="FADPNR"/>
</dbReference>
<keyword evidence="5" id="KW-0521">NADP</keyword>